<dbReference type="RefSeq" id="WP_207163770.1">
    <property type="nucleotide sequence ID" value="NZ_CP071382.1"/>
</dbReference>
<protein>
    <submittedName>
        <fullName evidence="2">Uncharacterized protein</fullName>
    </submittedName>
</protein>
<accession>A0ABX7Q4F7</accession>
<evidence type="ECO:0000313" key="2">
    <source>
        <dbReference type="EMBL" id="QSV45981.1"/>
    </source>
</evidence>
<keyword evidence="1" id="KW-0732">Signal</keyword>
<dbReference type="Proteomes" id="UP000663651">
    <property type="component" value="Chromosome"/>
</dbReference>
<reference evidence="2 3" key="1">
    <citation type="submission" date="2021-03" db="EMBL/GenBank/DDBJ databases">
        <title>Geobacter metallireducens gen. nov. sp. nov., a microorganism capable of coupling the complete oxidation of organic compounds to the reduction of iron and other metals.</title>
        <authorList>
            <person name="Li Y."/>
        </authorList>
    </citation>
    <scope>NUCLEOTIDE SEQUENCE [LARGE SCALE GENOMIC DNA]</scope>
    <source>
        <strain evidence="2 3">Jerry-YX</strain>
    </source>
</reference>
<name>A0ABX7Q4F7_9BACT</name>
<sequence length="298" mass="32732">MKLLNRARAIVIATAVAAALPAVAESSGIGKLLRQASRDGVYRHPGEQELRRAEELFARTLKGEPAAKLKEGWGQLNFDLLEISEGKERFMLLREREGHRRGRGFFLVRRGGLPLMLQMPHSFKDEQTRQIGLDMALEGGSMVAAWNTVPRWYDEGGSRVDADLAHIDSSYFTALTSAFLRVVPRGTVAQFHGFEAEKRKNRRVADADVIVSSGTRTATAGVRKSAACLGSKADAKVLVYPTDVRELGGTTNTIGRLMADAGSSRFIHLELSGDFRSALIKKASLRAVMNHCLEEALR</sequence>
<organism evidence="2 3">
    <name type="scientific">Geobacter benzoatilyticus</name>
    <dbReference type="NCBI Taxonomy" id="2815309"/>
    <lineage>
        <taxon>Bacteria</taxon>
        <taxon>Pseudomonadati</taxon>
        <taxon>Thermodesulfobacteriota</taxon>
        <taxon>Desulfuromonadia</taxon>
        <taxon>Geobacterales</taxon>
        <taxon>Geobacteraceae</taxon>
        <taxon>Geobacter</taxon>
    </lineage>
</organism>
<keyword evidence="3" id="KW-1185">Reference proteome</keyword>
<proteinExistence type="predicted"/>
<feature type="chain" id="PRO_5045737473" evidence="1">
    <location>
        <begin position="25"/>
        <end position="298"/>
    </location>
</feature>
<gene>
    <name evidence="2" type="ORF">JZM60_01405</name>
</gene>
<evidence type="ECO:0000256" key="1">
    <source>
        <dbReference type="SAM" id="SignalP"/>
    </source>
</evidence>
<feature type="signal peptide" evidence="1">
    <location>
        <begin position="1"/>
        <end position="24"/>
    </location>
</feature>
<evidence type="ECO:0000313" key="3">
    <source>
        <dbReference type="Proteomes" id="UP000663651"/>
    </source>
</evidence>
<dbReference type="EMBL" id="CP071382">
    <property type="protein sequence ID" value="QSV45981.1"/>
    <property type="molecule type" value="Genomic_DNA"/>
</dbReference>